<dbReference type="InterPro" id="IPR020751">
    <property type="entry name" value="aa-tRNA-synth_I_codon-bd_sub2"/>
</dbReference>
<dbReference type="GO" id="GO:0005524">
    <property type="term" value="F:ATP binding"/>
    <property type="evidence" value="ECO:0007669"/>
    <property type="project" value="UniProtKB-KW"/>
</dbReference>
<sequence>MNAEYIRKDTIDDLVSKITELISEGETDIAKKLQKLSLTNLKEFIYQVTKIYQNESYKLTDIMKRVDFYANVCDHKMGLNQLDKLPKDDTLAVLNTLSDKIKKLRDSPDDEVDFRKMIDMVSAETGVSGRKLYFPLNISFTGNQSAPQINEIMNLYSYSTILKLLDNSIKYLQGSSVQYS</sequence>
<keyword evidence="5 7" id="KW-0030">Aminoacyl-tRNA synthetase</keyword>
<organism evidence="7 8">
    <name type="scientific">Lentilactobacillus farraginis DSM 18382 = JCM 14108</name>
    <dbReference type="NCBI Taxonomy" id="1423743"/>
    <lineage>
        <taxon>Bacteria</taxon>
        <taxon>Bacillati</taxon>
        <taxon>Bacillota</taxon>
        <taxon>Bacilli</taxon>
        <taxon>Lactobacillales</taxon>
        <taxon>Lactobacillaceae</taxon>
        <taxon>Lentilactobacillus</taxon>
    </lineage>
</organism>
<dbReference type="Gene3D" id="1.10.10.350">
    <property type="match status" value="1"/>
</dbReference>
<evidence type="ECO:0000256" key="5">
    <source>
        <dbReference type="ARBA" id="ARBA00023146"/>
    </source>
</evidence>
<evidence type="ECO:0000256" key="3">
    <source>
        <dbReference type="ARBA" id="ARBA00022840"/>
    </source>
</evidence>
<dbReference type="Proteomes" id="UP000019488">
    <property type="component" value="Unassembled WGS sequence"/>
</dbReference>
<feature type="domain" description="Aminoacyl-tRNA synthetase class I anticodon-binding" evidence="6">
    <location>
        <begin position="31"/>
        <end position="157"/>
    </location>
</feature>
<evidence type="ECO:0000313" key="7">
    <source>
        <dbReference type="EMBL" id="GAF38009.1"/>
    </source>
</evidence>
<keyword evidence="2" id="KW-0547">Nucleotide-binding</keyword>
<evidence type="ECO:0000256" key="4">
    <source>
        <dbReference type="ARBA" id="ARBA00022917"/>
    </source>
</evidence>
<gene>
    <name evidence="7" type="ORF">JCM14108_3102</name>
</gene>
<evidence type="ECO:0000313" key="8">
    <source>
        <dbReference type="Proteomes" id="UP000019488"/>
    </source>
</evidence>
<protein>
    <submittedName>
        <fullName evidence="7">Glutamyl-tRNA synthetase</fullName>
    </submittedName>
</protein>
<accession>X0PC60</accession>
<evidence type="ECO:0000259" key="6">
    <source>
        <dbReference type="Pfam" id="PF19269"/>
    </source>
</evidence>
<dbReference type="AlphaFoldDB" id="X0PC60"/>
<dbReference type="InterPro" id="IPR045462">
    <property type="entry name" value="aa-tRNA-synth_I_cd-bd"/>
</dbReference>
<proteinExistence type="predicted"/>
<keyword evidence="1" id="KW-0436">Ligase</keyword>
<evidence type="ECO:0000256" key="2">
    <source>
        <dbReference type="ARBA" id="ARBA00022741"/>
    </source>
</evidence>
<dbReference type="EMBL" id="BAKI01000062">
    <property type="protein sequence ID" value="GAF38009.1"/>
    <property type="molecule type" value="Genomic_DNA"/>
</dbReference>
<keyword evidence="3" id="KW-0067">ATP-binding</keyword>
<dbReference type="GO" id="GO:0004812">
    <property type="term" value="F:aminoacyl-tRNA ligase activity"/>
    <property type="evidence" value="ECO:0007669"/>
    <property type="project" value="UniProtKB-KW"/>
</dbReference>
<dbReference type="GO" id="GO:0000049">
    <property type="term" value="F:tRNA binding"/>
    <property type="evidence" value="ECO:0007669"/>
    <property type="project" value="InterPro"/>
</dbReference>
<evidence type="ECO:0000256" key="1">
    <source>
        <dbReference type="ARBA" id="ARBA00022598"/>
    </source>
</evidence>
<name>X0PC60_9LACO</name>
<dbReference type="Pfam" id="PF19269">
    <property type="entry name" value="Anticodon_2"/>
    <property type="match status" value="1"/>
</dbReference>
<dbReference type="SUPFAM" id="SSF48163">
    <property type="entry name" value="An anticodon-binding domain of class I aminoacyl-tRNA synthetases"/>
    <property type="match status" value="1"/>
</dbReference>
<dbReference type="GO" id="GO:0006412">
    <property type="term" value="P:translation"/>
    <property type="evidence" value="ECO:0007669"/>
    <property type="project" value="UniProtKB-KW"/>
</dbReference>
<keyword evidence="4" id="KW-0648">Protein biosynthesis</keyword>
<reference evidence="7" key="1">
    <citation type="journal article" date="2014" name="Genome Announc.">
        <title>Draft Genome Sequences of Two Lactobacillus Strains, L. farraginis JCM 14108T and L. composti JCM 14202T, Isolated from Compost of Distilled Shochu Residue.</title>
        <authorList>
            <person name="Yuki M."/>
            <person name="Oshima K."/>
            <person name="Suda W."/>
            <person name="Kitahara M."/>
            <person name="Kitamura K."/>
            <person name="Iida T."/>
            <person name="Hattori M."/>
            <person name="Ohkuma M."/>
        </authorList>
    </citation>
    <scope>NUCLEOTIDE SEQUENCE [LARGE SCALE GENOMIC DNA]</scope>
    <source>
        <strain evidence="7">JCM 14108</strain>
    </source>
</reference>
<dbReference type="InterPro" id="IPR008925">
    <property type="entry name" value="aa_tRNA-synth_I_cd-bd_sf"/>
</dbReference>
<comment type="caution">
    <text evidence="7">The sequence shown here is derived from an EMBL/GenBank/DDBJ whole genome shotgun (WGS) entry which is preliminary data.</text>
</comment>